<evidence type="ECO:0000313" key="3">
    <source>
        <dbReference type="Proteomes" id="UP000247099"/>
    </source>
</evidence>
<protein>
    <recommendedName>
        <fullName evidence="4">HEAT repeat domain-containing protein</fullName>
    </recommendedName>
</protein>
<dbReference type="InterPro" id="IPR016024">
    <property type="entry name" value="ARM-type_fold"/>
</dbReference>
<evidence type="ECO:0000256" key="1">
    <source>
        <dbReference type="ARBA" id="ARBA00045876"/>
    </source>
</evidence>
<dbReference type="EMBL" id="QHJQ01000003">
    <property type="protein sequence ID" value="PXA04613.1"/>
    <property type="molecule type" value="Genomic_DNA"/>
</dbReference>
<dbReference type="SUPFAM" id="SSF48371">
    <property type="entry name" value="ARM repeat"/>
    <property type="match status" value="2"/>
</dbReference>
<dbReference type="Gene3D" id="1.25.10.10">
    <property type="entry name" value="Leucine-rich Repeat Variant"/>
    <property type="match status" value="3"/>
</dbReference>
<evidence type="ECO:0008006" key="4">
    <source>
        <dbReference type="Google" id="ProtNLM"/>
    </source>
</evidence>
<keyword evidence="3" id="KW-1185">Reference proteome</keyword>
<dbReference type="InParanoid" id="A0A317ZK53"/>
<dbReference type="AlphaFoldDB" id="A0A317ZK53"/>
<name>A0A317ZK53_9BACT</name>
<comment type="caution">
    <text evidence="2">The sequence shown here is derived from an EMBL/GenBank/DDBJ whole genome shotgun (WGS) entry which is preliminary data.</text>
</comment>
<dbReference type="Proteomes" id="UP000247099">
    <property type="component" value="Unassembled WGS sequence"/>
</dbReference>
<gene>
    <name evidence="2" type="ORF">DDZ13_05420</name>
</gene>
<evidence type="ECO:0000313" key="2">
    <source>
        <dbReference type="EMBL" id="PXA04613.1"/>
    </source>
</evidence>
<accession>A0A317ZK53</accession>
<dbReference type="SMART" id="SM00567">
    <property type="entry name" value="EZ_HEAT"/>
    <property type="match status" value="5"/>
</dbReference>
<proteinExistence type="predicted"/>
<dbReference type="PANTHER" id="PTHR12697">
    <property type="entry name" value="PBS LYASE HEAT-LIKE PROTEIN"/>
    <property type="match status" value="1"/>
</dbReference>
<dbReference type="PANTHER" id="PTHR12697:SF5">
    <property type="entry name" value="DEOXYHYPUSINE HYDROXYLASE"/>
    <property type="match status" value="1"/>
</dbReference>
<sequence length="405" mass="44068">MRYFLLYASCLVVVLGHASDEAKKYPLLSNRAAIAVLIESLKSEDFDTRHRAVEFIGGRGAEAKVAVPSLIELMEGDVMADSAARALGRIGPKAEAAIPTLIKGLEKRKTRWNSIHALARIGDASIPSLEASLQHERVAVRFASHTALALLRGKDTEHFQFLLDGLLSESPATVESAVRGLNAVGPLPQTVLPNLLEALESPAVDAYSLRELISIIAVMEGNAAAAVPKIIEYLEHSHRMTRLRALQAIDTMGGEQFASAVPVLIEILGDEQEFFRESAADALGAIGPKASSAVPYLIEQVKAVNPSMKRAQTRAVQALLEINSSDPEVISALVDQIRGPDKQFAYTVSRLVAHESTAPEKWLLHYNLLYEEGLIIEETLRVLELRSNPGNQSVFEEGRLIFDNG</sequence>
<comment type="function">
    <text evidence="1">Catalyzes the hydroxylation of the N(6)-(4-aminobutyl)-L-lysine intermediate produced by deoxyhypusine synthase/DHPS on a critical lysine of the eukaryotic translation initiation factor 5A/eIF-5A. This is the second step of the post-translational modification of that lysine into an unusual amino acid residue named hypusine. Hypusination is unique to mature eIF-5A factor and is essential for its function.</text>
</comment>
<dbReference type="Pfam" id="PF13646">
    <property type="entry name" value="HEAT_2"/>
    <property type="match status" value="2"/>
</dbReference>
<dbReference type="InterPro" id="IPR021133">
    <property type="entry name" value="HEAT_type_2"/>
</dbReference>
<dbReference type="InterPro" id="IPR004155">
    <property type="entry name" value="PBS_lyase_HEAT"/>
</dbReference>
<reference evidence="2 3" key="1">
    <citation type="submission" date="2018-05" db="EMBL/GenBank/DDBJ databases">
        <title>Coraliomargarita sinensis sp. nov., isolated from a marine solar saltern.</title>
        <authorList>
            <person name="Zhou L.Y."/>
        </authorList>
    </citation>
    <scope>NUCLEOTIDE SEQUENCE [LARGE SCALE GENOMIC DNA]</scope>
    <source>
        <strain evidence="2 3">WN38</strain>
    </source>
</reference>
<dbReference type="PROSITE" id="PS50077">
    <property type="entry name" value="HEAT_REPEAT"/>
    <property type="match status" value="1"/>
</dbReference>
<organism evidence="2 3">
    <name type="scientific">Coraliomargarita sinensis</name>
    <dbReference type="NCBI Taxonomy" id="2174842"/>
    <lineage>
        <taxon>Bacteria</taxon>
        <taxon>Pseudomonadati</taxon>
        <taxon>Verrucomicrobiota</taxon>
        <taxon>Opitutia</taxon>
        <taxon>Puniceicoccales</taxon>
        <taxon>Coraliomargaritaceae</taxon>
        <taxon>Coraliomargarita</taxon>
    </lineage>
</organism>
<dbReference type="InterPro" id="IPR011989">
    <property type="entry name" value="ARM-like"/>
</dbReference>
<dbReference type="GO" id="GO:0016491">
    <property type="term" value="F:oxidoreductase activity"/>
    <property type="evidence" value="ECO:0007669"/>
    <property type="project" value="TreeGrafter"/>
</dbReference>
<dbReference type="OrthoDB" id="291116at2"/>
<dbReference type="RefSeq" id="WP_110130418.1">
    <property type="nucleotide sequence ID" value="NZ_QHJQ01000003.1"/>
</dbReference>